<comment type="similarity">
    <text evidence="2">Belongs to the SUA5 family.</text>
</comment>
<dbReference type="GO" id="GO:0006450">
    <property type="term" value="P:regulation of translational fidelity"/>
    <property type="evidence" value="ECO:0007669"/>
    <property type="project" value="TreeGrafter"/>
</dbReference>
<dbReference type="PROSITE" id="PS51163">
    <property type="entry name" value="YRDC"/>
    <property type="match status" value="1"/>
</dbReference>
<evidence type="ECO:0000256" key="4">
    <source>
        <dbReference type="ARBA" id="ARBA00015492"/>
    </source>
</evidence>
<keyword evidence="6" id="KW-0808">Transferase</keyword>
<dbReference type="EC" id="2.7.7.87" evidence="3"/>
<accession>A0A4U5PDS4</accession>
<reference evidence="9 10" key="1">
    <citation type="journal article" date="2015" name="Genome Biol.">
        <title>Comparative genomics of Steinernema reveals deeply conserved gene regulatory networks.</title>
        <authorList>
            <person name="Dillman A.R."/>
            <person name="Macchietto M."/>
            <person name="Porter C.F."/>
            <person name="Rogers A."/>
            <person name="Williams B."/>
            <person name="Antoshechkin I."/>
            <person name="Lee M.M."/>
            <person name="Goodwin Z."/>
            <person name="Lu X."/>
            <person name="Lewis E.E."/>
            <person name="Goodrich-Blair H."/>
            <person name="Stock S.P."/>
            <person name="Adams B.J."/>
            <person name="Sternberg P.W."/>
            <person name="Mortazavi A."/>
        </authorList>
    </citation>
    <scope>NUCLEOTIDE SEQUENCE [LARGE SCALE GENOMIC DNA]</scope>
    <source>
        <strain evidence="9 10">ALL</strain>
    </source>
</reference>
<keyword evidence="5" id="KW-0963">Cytoplasm</keyword>
<evidence type="ECO:0000256" key="6">
    <source>
        <dbReference type="ARBA" id="ARBA00022679"/>
    </source>
</evidence>
<evidence type="ECO:0000313" key="9">
    <source>
        <dbReference type="EMBL" id="TKR94291.1"/>
    </source>
</evidence>
<dbReference type="InterPro" id="IPR050156">
    <property type="entry name" value="TC-AMP_synthase_SUA5"/>
</dbReference>
<dbReference type="InterPro" id="IPR006070">
    <property type="entry name" value="Sua5-like_dom"/>
</dbReference>
<reference evidence="9 10" key="2">
    <citation type="journal article" date="2019" name="G3 (Bethesda)">
        <title>Hybrid Assembly of the Genome of the Entomopathogenic Nematode Steinernema carpocapsae Identifies the X-Chromosome.</title>
        <authorList>
            <person name="Serra L."/>
            <person name="Macchietto M."/>
            <person name="Macias-Munoz A."/>
            <person name="McGill C.J."/>
            <person name="Rodriguez I.M."/>
            <person name="Rodriguez B."/>
            <person name="Murad R."/>
            <person name="Mortazavi A."/>
        </authorList>
    </citation>
    <scope>NUCLEOTIDE SEQUENCE [LARGE SCALE GENOMIC DNA]</scope>
    <source>
        <strain evidence="9 10">ALL</strain>
    </source>
</reference>
<evidence type="ECO:0000313" key="10">
    <source>
        <dbReference type="Proteomes" id="UP000298663"/>
    </source>
</evidence>
<dbReference type="PANTHER" id="PTHR17490">
    <property type="entry name" value="SUA5"/>
    <property type="match status" value="1"/>
</dbReference>
<evidence type="ECO:0000259" key="8">
    <source>
        <dbReference type="PROSITE" id="PS51163"/>
    </source>
</evidence>
<feature type="domain" description="YrdC-like" evidence="8">
    <location>
        <begin position="21"/>
        <end position="178"/>
    </location>
</feature>
<protein>
    <recommendedName>
        <fullName evidence="4">Threonylcarbamoyl-AMP synthase</fullName>
        <ecNumber evidence="3">2.7.7.87</ecNumber>
    </recommendedName>
</protein>
<evidence type="ECO:0000256" key="2">
    <source>
        <dbReference type="ARBA" id="ARBA00007663"/>
    </source>
</evidence>
<evidence type="ECO:0000256" key="7">
    <source>
        <dbReference type="ARBA" id="ARBA00048366"/>
    </source>
</evidence>
<dbReference type="OrthoDB" id="3648309at2759"/>
<dbReference type="GO" id="GO:0005737">
    <property type="term" value="C:cytoplasm"/>
    <property type="evidence" value="ECO:0007669"/>
    <property type="project" value="UniProtKB-SubCell"/>
</dbReference>
<dbReference type="InterPro" id="IPR017945">
    <property type="entry name" value="DHBP_synth_RibB-like_a/b_dom"/>
</dbReference>
<evidence type="ECO:0000256" key="3">
    <source>
        <dbReference type="ARBA" id="ARBA00012584"/>
    </source>
</evidence>
<sequence length="178" mass="19773">MVKAASSVKEKVIHLEKNTFESALTKAVEVLNNGGVVALPTDTVYGVTALLRHSDSLYQIKRRNPEKPLGLFIADVQQVNKWASQTVDMPTLRRLLPGPVTLIFDRSICVPASFNPATRKVGIRIPENRFVQELCARLDEPLAKPVLTLAENGVPQRSGILRYVARTGSSHRRRPDRP</sequence>
<dbReference type="GO" id="GO:0003725">
    <property type="term" value="F:double-stranded RNA binding"/>
    <property type="evidence" value="ECO:0007669"/>
    <property type="project" value="InterPro"/>
</dbReference>
<comment type="subcellular location">
    <subcellularLocation>
        <location evidence="1">Cytoplasm</location>
    </subcellularLocation>
</comment>
<dbReference type="Pfam" id="PF01300">
    <property type="entry name" value="Sua5_yciO_yrdC"/>
    <property type="match status" value="1"/>
</dbReference>
<dbReference type="AlphaFoldDB" id="A0A4U5PDS4"/>
<keyword evidence="10" id="KW-1185">Reference proteome</keyword>
<dbReference type="GO" id="GO:0000049">
    <property type="term" value="F:tRNA binding"/>
    <property type="evidence" value="ECO:0007669"/>
    <property type="project" value="TreeGrafter"/>
</dbReference>
<organism evidence="9 10">
    <name type="scientific">Steinernema carpocapsae</name>
    <name type="common">Entomopathogenic nematode</name>
    <dbReference type="NCBI Taxonomy" id="34508"/>
    <lineage>
        <taxon>Eukaryota</taxon>
        <taxon>Metazoa</taxon>
        <taxon>Ecdysozoa</taxon>
        <taxon>Nematoda</taxon>
        <taxon>Chromadorea</taxon>
        <taxon>Rhabditida</taxon>
        <taxon>Tylenchina</taxon>
        <taxon>Panagrolaimomorpha</taxon>
        <taxon>Strongyloidoidea</taxon>
        <taxon>Steinernematidae</taxon>
        <taxon>Steinernema</taxon>
    </lineage>
</organism>
<evidence type="ECO:0000256" key="5">
    <source>
        <dbReference type="ARBA" id="ARBA00022490"/>
    </source>
</evidence>
<dbReference type="PANTHER" id="PTHR17490:SF10">
    <property type="entry name" value="THREONYLCARBAMOYL-AMP SYNTHASE"/>
    <property type="match status" value="1"/>
</dbReference>
<evidence type="ECO:0000256" key="1">
    <source>
        <dbReference type="ARBA" id="ARBA00004496"/>
    </source>
</evidence>
<gene>
    <name evidence="9" type="ORF">L596_008590</name>
</gene>
<dbReference type="Gene3D" id="3.90.870.10">
    <property type="entry name" value="DHBP synthase"/>
    <property type="match status" value="1"/>
</dbReference>
<dbReference type="GO" id="GO:0061710">
    <property type="term" value="F:L-threonylcarbamoyladenylate synthase"/>
    <property type="evidence" value="ECO:0007669"/>
    <property type="project" value="UniProtKB-EC"/>
</dbReference>
<proteinExistence type="inferred from homology"/>
<dbReference type="EMBL" id="AZBU02000002">
    <property type="protein sequence ID" value="TKR94291.1"/>
    <property type="molecule type" value="Genomic_DNA"/>
</dbReference>
<comment type="catalytic activity">
    <reaction evidence="7">
        <text>L-threonine + hydrogencarbonate + ATP = L-threonylcarbamoyladenylate + diphosphate + H2O</text>
        <dbReference type="Rhea" id="RHEA:36407"/>
        <dbReference type="ChEBI" id="CHEBI:15377"/>
        <dbReference type="ChEBI" id="CHEBI:17544"/>
        <dbReference type="ChEBI" id="CHEBI:30616"/>
        <dbReference type="ChEBI" id="CHEBI:33019"/>
        <dbReference type="ChEBI" id="CHEBI:57926"/>
        <dbReference type="ChEBI" id="CHEBI:73682"/>
        <dbReference type="EC" id="2.7.7.87"/>
    </reaction>
</comment>
<name>A0A4U5PDS4_STECR</name>
<dbReference type="Proteomes" id="UP000298663">
    <property type="component" value="Unassembled WGS sequence"/>
</dbReference>
<comment type="caution">
    <text evidence="9">The sequence shown here is derived from an EMBL/GenBank/DDBJ whole genome shotgun (WGS) entry which is preliminary data.</text>
</comment>
<dbReference type="STRING" id="34508.A0A4U5PDS4"/>
<dbReference type="SUPFAM" id="SSF55821">
    <property type="entry name" value="YrdC/RibB"/>
    <property type="match status" value="1"/>
</dbReference>